<evidence type="ECO:0000313" key="7">
    <source>
        <dbReference type="Proteomes" id="UP000291422"/>
    </source>
</evidence>
<evidence type="ECO:0000256" key="2">
    <source>
        <dbReference type="ARBA" id="ARBA00022723"/>
    </source>
</evidence>
<dbReference type="Proteomes" id="UP000291422">
    <property type="component" value="Unassembled WGS sequence"/>
</dbReference>
<evidence type="ECO:0000256" key="1">
    <source>
        <dbReference type="ARBA" id="ARBA00004123"/>
    </source>
</evidence>
<comment type="subcellular location">
    <subcellularLocation>
        <location evidence="1">Nucleus</location>
    </subcellularLocation>
</comment>
<dbReference type="AlphaFoldDB" id="A0A4Q4MZ41"/>
<evidence type="ECO:0000256" key="4">
    <source>
        <dbReference type="ARBA" id="ARBA00022833"/>
    </source>
</evidence>
<reference evidence="7" key="1">
    <citation type="journal article" date="2019" name="bioRxiv">
        <title>Genomics, evolutionary history and diagnostics of the Alternaria alternata species group including apple and Asian pear pathotypes.</title>
        <authorList>
            <person name="Armitage A.D."/>
            <person name="Cockerton H.M."/>
            <person name="Sreenivasaprasad S."/>
            <person name="Woodhall J.W."/>
            <person name="Lane C.R."/>
            <person name="Harrison R.J."/>
            <person name="Clarkson J.P."/>
        </authorList>
    </citation>
    <scope>NUCLEOTIDE SEQUENCE [LARGE SCALE GENOMIC DNA]</scope>
    <source>
        <strain evidence="7">FERA 1177</strain>
    </source>
</reference>
<name>A0A4Q4MZ41_ALTAL</name>
<dbReference type="GO" id="GO:0005634">
    <property type="term" value="C:nucleus"/>
    <property type="evidence" value="ECO:0007669"/>
    <property type="project" value="UniProtKB-SubCell"/>
</dbReference>
<keyword evidence="2" id="KW-0479">Metal-binding</keyword>
<comment type="caution">
    <text evidence="6">The sequence shown here is derived from an EMBL/GenBank/DDBJ whole genome shotgun (WGS) entry which is preliminary data.</text>
</comment>
<organism evidence="6 7">
    <name type="scientific">Alternaria alternata</name>
    <name type="common">Alternaria rot fungus</name>
    <name type="synonym">Torula alternata</name>
    <dbReference type="NCBI Taxonomy" id="5599"/>
    <lineage>
        <taxon>Eukaryota</taxon>
        <taxon>Fungi</taxon>
        <taxon>Dikarya</taxon>
        <taxon>Ascomycota</taxon>
        <taxon>Pezizomycotina</taxon>
        <taxon>Dothideomycetes</taxon>
        <taxon>Pleosporomycetidae</taxon>
        <taxon>Pleosporales</taxon>
        <taxon>Pleosporineae</taxon>
        <taxon>Pleosporaceae</taxon>
        <taxon>Alternaria</taxon>
        <taxon>Alternaria sect. Alternaria</taxon>
        <taxon>Alternaria alternata complex</taxon>
    </lineage>
</organism>
<dbReference type="InterPro" id="IPR052035">
    <property type="entry name" value="ZnF_BED_domain_contain"/>
</dbReference>
<dbReference type="PANTHER" id="PTHR46481:SF10">
    <property type="entry name" value="ZINC FINGER BED DOMAIN-CONTAINING PROTEIN 39"/>
    <property type="match status" value="1"/>
</dbReference>
<dbReference type="InterPro" id="IPR012337">
    <property type="entry name" value="RNaseH-like_sf"/>
</dbReference>
<dbReference type="SUPFAM" id="SSF53098">
    <property type="entry name" value="Ribonuclease H-like"/>
    <property type="match status" value="1"/>
</dbReference>
<evidence type="ECO:0000313" key="6">
    <source>
        <dbReference type="EMBL" id="RYN63892.1"/>
    </source>
</evidence>
<evidence type="ECO:0000256" key="3">
    <source>
        <dbReference type="ARBA" id="ARBA00022771"/>
    </source>
</evidence>
<protein>
    <recommendedName>
        <fullName evidence="8">DUF659 domain-containing protein</fullName>
    </recommendedName>
</protein>
<dbReference type="EMBL" id="PDXD01000081">
    <property type="protein sequence ID" value="RYN63892.1"/>
    <property type="molecule type" value="Genomic_DNA"/>
</dbReference>
<dbReference type="PANTHER" id="PTHR46481">
    <property type="entry name" value="ZINC FINGER BED DOMAIN-CONTAINING PROTEIN 4"/>
    <property type="match status" value="1"/>
</dbReference>
<sequence length="259" mass="29133">MKPCVVKDLLHAQSRIHISFDGWTTRGGKRGYLDIVAHYVNSNGSLVDLPIALPQLTGTHSGESIASVVIQTLNHFGINKATVGYFVLDNASNNNAAVEAIAQQMGFNAVNRRLRCAPHTLNLIGQILLWGKDSSSYDNDLAEFAVESEYISEWRYDGPLGVLMAIVNYIKTPQQYALFADFQRLAHRELPVDAPADKRKILKPVKPVVTRWNSYYSCFKRAVQLQSAINAYANHYIKRVRDEDTYAETRRNKLPNAPR</sequence>
<gene>
    <name evidence="6" type="ORF">AA0117_g12672</name>
</gene>
<keyword evidence="3" id="KW-0863">Zinc-finger</keyword>
<dbReference type="GO" id="GO:0008270">
    <property type="term" value="F:zinc ion binding"/>
    <property type="evidence" value="ECO:0007669"/>
    <property type="project" value="UniProtKB-KW"/>
</dbReference>
<accession>A0A4Q4MZ41</accession>
<proteinExistence type="predicted"/>
<evidence type="ECO:0000256" key="5">
    <source>
        <dbReference type="ARBA" id="ARBA00023242"/>
    </source>
</evidence>
<keyword evidence="4" id="KW-0862">Zinc</keyword>
<keyword evidence="5" id="KW-0539">Nucleus</keyword>
<evidence type="ECO:0008006" key="8">
    <source>
        <dbReference type="Google" id="ProtNLM"/>
    </source>
</evidence>